<evidence type="ECO:0000256" key="3">
    <source>
        <dbReference type="ARBA" id="ARBA00023295"/>
    </source>
</evidence>
<dbReference type="Gene3D" id="2.60.120.560">
    <property type="entry name" value="Exo-inulinase, domain 1"/>
    <property type="match status" value="1"/>
</dbReference>
<dbReference type="PANTHER" id="PTHR42800:SF1">
    <property type="entry name" value="EXOINULINASE INUD (AFU_ORTHOLOGUE AFUA_5G00480)"/>
    <property type="match status" value="1"/>
</dbReference>
<dbReference type="EMBL" id="SODF01000002">
    <property type="protein sequence ID" value="TDW17553.1"/>
    <property type="molecule type" value="Genomic_DNA"/>
</dbReference>
<dbReference type="Gene3D" id="2.115.10.20">
    <property type="entry name" value="Glycosyl hydrolase domain, family 43"/>
    <property type="match status" value="1"/>
</dbReference>
<dbReference type="InterPro" id="IPR013148">
    <property type="entry name" value="Glyco_hydro_32_N"/>
</dbReference>
<evidence type="ECO:0000256" key="1">
    <source>
        <dbReference type="ARBA" id="ARBA00009902"/>
    </source>
</evidence>
<dbReference type="SUPFAM" id="SSF49899">
    <property type="entry name" value="Concanavalin A-like lectins/glucanases"/>
    <property type="match status" value="1"/>
</dbReference>
<organism evidence="5 6">
    <name type="scientific">Kribbella kalugense</name>
    <dbReference type="NCBI Taxonomy" id="2512221"/>
    <lineage>
        <taxon>Bacteria</taxon>
        <taxon>Bacillati</taxon>
        <taxon>Actinomycetota</taxon>
        <taxon>Actinomycetes</taxon>
        <taxon>Propionibacteriales</taxon>
        <taxon>Kribbellaceae</taxon>
        <taxon>Kribbella</taxon>
    </lineage>
</organism>
<protein>
    <submittedName>
        <fullName evidence="5">Levanase/fructan beta-fructosidase</fullName>
    </submittedName>
</protein>
<dbReference type="RefSeq" id="WP_166678225.1">
    <property type="nucleotide sequence ID" value="NZ_SODF01000002.1"/>
</dbReference>
<evidence type="ECO:0000313" key="6">
    <source>
        <dbReference type="Proteomes" id="UP000295447"/>
    </source>
</evidence>
<sequence length="540" mass="60314">MADVSGDIVVGDSTAPFVVSRPYLNFRISGGDYEYKTCLNVVVNGRIVRTETGRATELPHAASFDLTEWLGQEAYLEIVEEAGYIRVSDVVLSSTPSVVTARSPLYQEALRPQLHFTARQWAMHRLNPVEREEGWLNDLNGLVFHDGEYHLFAQRWNKCWIHAVSNDLLHWTELEPAFFEESLDTGVQSGSCVVDHDNTSGLGEPGAEPPMVAFWSRNDNRSQCVSYSLDRGRTWAHYAGNPIMDLPERDPMVFRDHRRSQWVMVLYGDDRYHLLRSDDLLHWESLDSSISNSFECPDFFELGVAGSDQSRWVLVRGDGRYSIGSFDGRTFVEETGQLQVDGGPHFYATQSWAAGSTAEPRRIQVAWMRGGRYPNMPFNQQVSLPCELSLHRTDDGLRMYRTPVPELESLARSRHSWSTRVLVAGSPWRIGTAWPLLRITCAVTLAPEGELALDICGTRVTVTSDRIAVLDGEQPTITALTKLDVVVDTTSVEVIANDGEASLTACVQPGHYDLTLTASVADCTVGDLEVVELDSIWPSV</sequence>
<comment type="caution">
    <text evidence="5">The sequence shown here is derived from an EMBL/GenBank/DDBJ whole genome shotgun (WGS) entry which is preliminary data.</text>
</comment>
<dbReference type="GO" id="GO:0004575">
    <property type="term" value="F:sucrose alpha-glucosidase activity"/>
    <property type="evidence" value="ECO:0007669"/>
    <property type="project" value="TreeGrafter"/>
</dbReference>
<dbReference type="GO" id="GO:0005987">
    <property type="term" value="P:sucrose catabolic process"/>
    <property type="evidence" value="ECO:0007669"/>
    <property type="project" value="TreeGrafter"/>
</dbReference>
<reference evidence="5 6" key="1">
    <citation type="submission" date="2019-03" db="EMBL/GenBank/DDBJ databases">
        <title>Genomic Encyclopedia of Type Strains, Phase III (KMG-III): the genomes of soil and plant-associated and newly described type strains.</title>
        <authorList>
            <person name="Whitman W."/>
        </authorList>
    </citation>
    <scope>NUCLEOTIDE SEQUENCE [LARGE SCALE GENOMIC DNA]</scope>
    <source>
        <strain evidence="5 6">VKM Ac-2570</strain>
    </source>
</reference>
<dbReference type="InterPro" id="IPR023296">
    <property type="entry name" value="Glyco_hydro_beta-prop_sf"/>
</dbReference>
<dbReference type="Proteomes" id="UP000295447">
    <property type="component" value="Unassembled WGS sequence"/>
</dbReference>
<dbReference type="CDD" id="cd18622">
    <property type="entry name" value="GH32_Inu-like"/>
    <property type="match status" value="1"/>
</dbReference>
<dbReference type="SUPFAM" id="SSF75005">
    <property type="entry name" value="Arabinanase/levansucrase/invertase"/>
    <property type="match status" value="1"/>
</dbReference>
<comment type="similarity">
    <text evidence="1">Belongs to the glycosyl hydrolase 32 family.</text>
</comment>
<accession>A0A4R7ZIL2</accession>
<dbReference type="PANTHER" id="PTHR42800">
    <property type="entry name" value="EXOINULINASE INUD (AFU_ORTHOLOGUE AFUA_5G00480)"/>
    <property type="match status" value="1"/>
</dbReference>
<keyword evidence="2" id="KW-0378">Hydrolase</keyword>
<evidence type="ECO:0000259" key="4">
    <source>
        <dbReference type="Pfam" id="PF00251"/>
    </source>
</evidence>
<feature type="domain" description="Glycosyl hydrolase family 32 N-terminal" evidence="4">
    <location>
        <begin position="132"/>
        <end position="397"/>
    </location>
</feature>
<proteinExistence type="inferred from homology"/>
<keyword evidence="3" id="KW-0326">Glycosidase</keyword>
<dbReference type="InterPro" id="IPR001362">
    <property type="entry name" value="Glyco_hydro_32"/>
</dbReference>
<dbReference type="GO" id="GO:0005737">
    <property type="term" value="C:cytoplasm"/>
    <property type="evidence" value="ECO:0007669"/>
    <property type="project" value="TreeGrafter"/>
</dbReference>
<evidence type="ECO:0000313" key="5">
    <source>
        <dbReference type="EMBL" id="TDW17553.1"/>
    </source>
</evidence>
<keyword evidence="6" id="KW-1185">Reference proteome</keyword>
<dbReference type="Pfam" id="PF00251">
    <property type="entry name" value="Glyco_hydro_32N"/>
    <property type="match status" value="1"/>
</dbReference>
<dbReference type="SMART" id="SM00640">
    <property type="entry name" value="Glyco_32"/>
    <property type="match status" value="1"/>
</dbReference>
<dbReference type="InterPro" id="IPR013320">
    <property type="entry name" value="ConA-like_dom_sf"/>
</dbReference>
<name>A0A4R7ZIL2_9ACTN</name>
<gene>
    <name evidence="5" type="ORF">EV650_4120</name>
</gene>
<dbReference type="AlphaFoldDB" id="A0A4R7ZIL2"/>
<evidence type="ECO:0000256" key="2">
    <source>
        <dbReference type="ARBA" id="ARBA00022801"/>
    </source>
</evidence>